<keyword evidence="4" id="KW-1185">Reference proteome</keyword>
<feature type="compositionally biased region" description="Basic and acidic residues" evidence="2">
    <location>
        <begin position="234"/>
        <end position="245"/>
    </location>
</feature>
<name>A0A7R8XCW1_9CRUS</name>
<keyword evidence="1" id="KW-0175">Coiled coil</keyword>
<feature type="compositionally biased region" description="Basic residues" evidence="2">
    <location>
        <begin position="246"/>
        <end position="259"/>
    </location>
</feature>
<feature type="compositionally biased region" description="Polar residues" evidence="2">
    <location>
        <begin position="50"/>
        <end position="59"/>
    </location>
</feature>
<dbReference type="Proteomes" id="UP000677054">
    <property type="component" value="Unassembled WGS sequence"/>
</dbReference>
<feature type="compositionally biased region" description="Acidic residues" evidence="2">
    <location>
        <begin position="33"/>
        <end position="45"/>
    </location>
</feature>
<feature type="compositionally biased region" description="Basic and acidic residues" evidence="2">
    <location>
        <begin position="288"/>
        <end position="298"/>
    </location>
</feature>
<dbReference type="EMBL" id="LR901006">
    <property type="protein sequence ID" value="CAD7247547.1"/>
    <property type="molecule type" value="Genomic_DNA"/>
</dbReference>
<feature type="compositionally biased region" description="Polar residues" evidence="2">
    <location>
        <begin position="510"/>
        <end position="519"/>
    </location>
</feature>
<feature type="compositionally biased region" description="Basic and acidic residues" evidence="2">
    <location>
        <begin position="309"/>
        <end position="335"/>
    </location>
</feature>
<feature type="region of interest" description="Disordered" evidence="2">
    <location>
        <begin position="200"/>
        <end position="361"/>
    </location>
</feature>
<feature type="region of interest" description="Disordered" evidence="2">
    <location>
        <begin position="413"/>
        <end position="557"/>
    </location>
</feature>
<feature type="coiled-coil region" evidence="1">
    <location>
        <begin position="118"/>
        <end position="152"/>
    </location>
</feature>
<gene>
    <name evidence="3" type="ORF">DSTB1V02_LOCUS7377</name>
</gene>
<feature type="compositionally biased region" description="Basic and acidic residues" evidence="2">
    <location>
        <begin position="260"/>
        <end position="270"/>
    </location>
</feature>
<dbReference type="AlphaFoldDB" id="A0A7R8XCW1"/>
<feature type="compositionally biased region" description="Basic residues" evidence="2">
    <location>
        <begin position="538"/>
        <end position="548"/>
    </location>
</feature>
<dbReference type="OrthoDB" id="6152956at2759"/>
<accession>A0A7R8XCW1</accession>
<dbReference type="EMBL" id="CAJPEV010001489">
    <property type="protein sequence ID" value="CAG0892939.1"/>
    <property type="molecule type" value="Genomic_DNA"/>
</dbReference>
<reference evidence="3" key="1">
    <citation type="submission" date="2020-11" db="EMBL/GenBank/DDBJ databases">
        <authorList>
            <person name="Tran Van P."/>
        </authorList>
    </citation>
    <scope>NUCLEOTIDE SEQUENCE</scope>
</reference>
<feature type="region of interest" description="Disordered" evidence="2">
    <location>
        <begin position="22"/>
        <end position="69"/>
    </location>
</feature>
<feature type="compositionally biased region" description="Basic and acidic residues" evidence="2">
    <location>
        <begin position="413"/>
        <end position="456"/>
    </location>
</feature>
<protein>
    <submittedName>
        <fullName evidence="3">Uncharacterized protein</fullName>
    </submittedName>
</protein>
<feature type="compositionally biased region" description="Basic residues" evidence="2">
    <location>
        <begin position="271"/>
        <end position="287"/>
    </location>
</feature>
<feature type="compositionally biased region" description="Low complexity" evidence="2">
    <location>
        <begin position="491"/>
        <end position="503"/>
    </location>
</feature>
<evidence type="ECO:0000256" key="2">
    <source>
        <dbReference type="SAM" id="MobiDB-lite"/>
    </source>
</evidence>
<evidence type="ECO:0000256" key="1">
    <source>
        <dbReference type="SAM" id="Coils"/>
    </source>
</evidence>
<evidence type="ECO:0000313" key="4">
    <source>
        <dbReference type="Proteomes" id="UP000677054"/>
    </source>
</evidence>
<evidence type="ECO:0000313" key="3">
    <source>
        <dbReference type="EMBL" id="CAD7247547.1"/>
    </source>
</evidence>
<sequence>MKALKNIRKAFKYQRIPTFQHGTLSAQDRFTGEESDPIDSEEEDGGEKSLSLSDRTYSATEEMPDNYGLANDSRSACNTSASSLIQSSLHQTVVQEKGILQDLSENMHEEVYDLKGKLSSIEEEKSRLMSSLERQNEIIRRLQEELESYRSGFADCGKTSEVGLQVDSAVLEPGYSSELELEISKLIAGTMERTYEVRPQAKPHRLLMGDGHHGKSLRLTGGVDRSQILSSPQGDDRGQGLDSSRKMKGRFSSSHRRHHERLDLHSDGDRRQRRHQRRRSPRNPRLKRSNEEESRDEASRDEEEEDERESGKEQRCRDERGDEERSLETEEEKRITTTTTSRLPAYIHDRRTPCPTPLRADHRQPVWFMGKIKALIGDKKRKWDAYKRTGDSTDYEEYKRITRKLKREIRSARREVEERLASDAKKNPRAFYRKEIPKENGEGKEMKVKKGRKEERKDEDDTLEGWRESELMGFRVPTFVEGRQKRDKGRSSQTSGSRGSMSRLQGILGSVTSASTSSHPRSKFHPFPQKGPREGKKGGKTRKGKRRNRQEENETLFYPLCPGHIFADF</sequence>
<proteinExistence type="predicted"/>
<organism evidence="3">
    <name type="scientific">Darwinula stevensoni</name>
    <dbReference type="NCBI Taxonomy" id="69355"/>
    <lineage>
        <taxon>Eukaryota</taxon>
        <taxon>Metazoa</taxon>
        <taxon>Ecdysozoa</taxon>
        <taxon>Arthropoda</taxon>
        <taxon>Crustacea</taxon>
        <taxon>Oligostraca</taxon>
        <taxon>Ostracoda</taxon>
        <taxon>Podocopa</taxon>
        <taxon>Podocopida</taxon>
        <taxon>Darwinulocopina</taxon>
        <taxon>Darwinuloidea</taxon>
        <taxon>Darwinulidae</taxon>
        <taxon>Darwinula</taxon>
    </lineage>
</organism>
<feature type="compositionally biased region" description="Acidic residues" evidence="2">
    <location>
        <begin position="299"/>
        <end position="308"/>
    </location>
</feature>